<name>A0A0U5G1F0_ASPCI</name>
<protein>
    <recommendedName>
        <fullName evidence="10">Phosphate permease</fullName>
    </recommendedName>
</protein>
<evidence type="ECO:0000256" key="4">
    <source>
        <dbReference type="ARBA" id="ARBA00022692"/>
    </source>
</evidence>
<evidence type="ECO:0000313" key="9">
    <source>
        <dbReference type="Proteomes" id="UP000054771"/>
    </source>
</evidence>
<sequence>MAVYHDLDWLFAIGTIFFMLSIWAIGANDVANSYATSVSSRSLTLIQAGILATITEFIGAIALGQQVNSTIRSGVFSVDRFLEWTAS</sequence>
<keyword evidence="9" id="KW-1185">Reference proteome</keyword>
<feature type="transmembrane region" description="Helical" evidence="7">
    <location>
        <begin position="7"/>
        <end position="25"/>
    </location>
</feature>
<gene>
    <name evidence="8" type="ORF">ASPCAL06909</name>
</gene>
<dbReference type="GO" id="GO:0035435">
    <property type="term" value="P:phosphate ion transmembrane transport"/>
    <property type="evidence" value="ECO:0007669"/>
    <property type="project" value="TreeGrafter"/>
</dbReference>
<evidence type="ECO:0000256" key="5">
    <source>
        <dbReference type="ARBA" id="ARBA00022989"/>
    </source>
</evidence>
<dbReference type="GO" id="GO:0016020">
    <property type="term" value="C:membrane"/>
    <property type="evidence" value="ECO:0007669"/>
    <property type="project" value="UniProtKB-SubCell"/>
</dbReference>
<evidence type="ECO:0000256" key="6">
    <source>
        <dbReference type="ARBA" id="ARBA00023136"/>
    </source>
</evidence>
<evidence type="ECO:0000313" key="8">
    <source>
        <dbReference type="EMBL" id="CEL05794.1"/>
    </source>
</evidence>
<dbReference type="InterPro" id="IPR001204">
    <property type="entry name" value="Phos_transporter"/>
</dbReference>
<dbReference type="Pfam" id="PF01384">
    <property type="entry name" value="PHO4"/>
    <property type="match status" value="1"/>
</dbReference>
<dbReference type="PANTHER" id="PTHR11101">
    <property type="entry name" value="PHOSPHATE TRANSPORTER"/>
    <property type="match status" value="1"/>
</dbReference>
<evidence type="ECO:0000256" key="7">
    <source>
        <dbReference type="SAM" id="Phobius"/>
    </source>
</evidence>
<dbReference type="EMBL" id="CDMC01000005">
    <property type="protein sequence ID" value="CEL05794.1"/>
    <property type="molecule type" value="Genomic_DNA"/>
</dbReference>
<evidence type="ECO:0000256" key="3">
    <source>
        <dbReference type="ARBA" id="ARBA00022592"/>
    </source>
</evidence>
<evidence type="ECO:0008006" key="10">
    <source>
        <dbReference type="Google" id="ProtNLM"/>
    </source>
</evidence>
<dbReference type="STRING" id="454130.A0A0U5G1F0"/>
<keyword evidence="5 7" id="KW-1133">Transmembrane helix</keyword>
<keyword evidence="3" id="KW-0592">Phosphate transport</keyword>
<reference evidence="9" key="1">
    <citation type="journal article" date="2016" name="Genome Announc.">
        <title>Draft genome sequences of fungus Aspergillus calidoustus.</title>
        <authorList>
            <person name="Horn F."/>
            <person name="Linde J."/>
            <person name="Mattern D.J."/>
            <person name="Walther G."/>
            <person name="Guthke R."/>
            <person name="Scherlach K."/>
            <person name="Martin K."/>
            <person name="Brakhage A.A."/>
            <person name="Petzke L."/>
            <person name="Valiante V."/>
        </authorList>
    </citation>
    <scope>NUCLEOTIDE SEQUENCE [LARGE SCALE GENOMIC DNA]</scope>
    <source>
        <strain evidence="9">SF006504</strain>
    </source>
</reference>
<dbReference type="GO" id="GO:0005315">
    <property type="term" value="F:phosphate transmembrane transporter activity"/>
    <property type="evidence" value="ECO:0007669"/>
    <property type="project" value="InterPro"/>
</dbReference>
<evidence type="ECO:0000256" key="2">
    <source>
        <dbReference type="ARBA" id="ARBA00022448"/>
    </source>
</evidence>
<evidence type="ECO:0000256" key="1">
    <source>
        <dbReference type="ARBA" id="ARBA00004141"/>
    </source>
</evidence>
<dbReference type="OrthoDB" id="260807at2759"/>
<organism evidence="8 9">
    <name type="scientific">Aspergillus calidoustus</name>
    <dbReference type="NCBI Taxonomy" id="454130"/>
    <lineage>
        <taxon>Eukaryota</taxon>
        <taxon>Fungi</taxon>
        <taxon>Dikarya</taxon>
        <taxon>Ascomycota</taxon>
        <taxon>Pezizomycotina</taxon>
        <taxon>Eurotiomycetes</taxon>
        <taxon>Eurotiomycetidae</taxon>
        <taxon>Eurotiales</taxon>
        <taxon>Aspergillaceae</taxon>
        <taxon>Aspergillus</taxon>
        <taxon>Aspergillus subgen. Nidulantes</taxon>
    </lineage>
</organism>
<keyword evidence="2" id="KW-0813">Transport</keyword>
<keyword evidence="4 7" id="KW-0812">Transmembrane</keyword>
<dbReference type="Proteomes" id="UP000054771">
    <property type="component" value="Unassembled WGS sequence"/>
</dbReference>
<comment type="subcellular location">
    <subcellularLocation>
        <location evidence="1">Membrane</location>
        <topology evidence="1">Multi-pass membrane protein</topology>
    </subcellularLocation>
</comment>
<accession>A0A0U5G1F0</accession>
<keyword evidence="6 7" id="KW-0472">Membrane</keyword>
<feature type="transmembrane region" description="Helical" evidence="7">
    <location>
        <begin position="45"/>
        <end position="63"/>
    </location>
</feature>
<dbReference type="AlphaFoldDB" id="A0A0U5G1F0"/>
<dbReference type="PANTHER" id="PTHR11101:SF55">
    <property type="entry name" value="PHOSPHATE TRANSPORTER"/>
    <property type="match status" value="1"/>
</dbReference>
<proteinExistence type="predicted"/>